<name>S7QCI1_GLOTA</name>
<dbReference type="AlphaFoldDB" id="S7QCI1"/>
<evidence type="ECO:0000313" key="2">
    <source>
        <dbReference type="EMBL" id="EPQ57093.1"/>
    </source>
</evidence>
<evidence type="ECO:0000313" key="3">
    <source>
        <dbReference type="Proteomes" id="UP000030669"/>
    </source>
</evidence>
<dbReference type="OrthoDB" id="5531344at2759"/>
<dbReference type="EMBL" id="KB469299">
    <property type="protein sequence ID" value="EPQ57093.1"/>
    <property type="molecule type" value="Genomic_DNA"/>
</dbReference>
<dbReference type="RefSeq" id="XP_007864245.1">
    <property type="nucleotide sequence ID" value="XM_007866054.1"/>
</dbReference>
<evidence type="ECO:0000256" key="1">
    <source>
        <dbReference type="SAM" id="MobiDB-lite"/>
    </source>
</evidence>
<feature type="compositionally biased region" description="Pro residues" evidence="1">
    <location>
        <begin position="73"/>
        <end position="90"/>
    </location>
</feature>
<organism evidence="2 3">
    <name type="scientific">Gloeophyllum trabeum (strain ATCC 11539 / FP-39264 / Madison 617)</name>
    <name type="common">Brown rot fungus</name>
    <dbReference type="NCBI Taxonomy" id="670483"/>
    <lineage>
        <taxon>Eukaryota</taxon>
        <taxon>Fungi</taxon>
        <taxon>Dikarya</taxon>
        <taxon>Basidiomycota</taxon>
        <taxon>Agaricomycotina</taxon>
        <taxon>Agaricomycetes</taxon>
        <taxon>Gloeophyllales</taxon>
        <taxon>Gloeophyllaceae</taxon>
        <taxon>Gloeophyllum</taxon>
    </lineage>
</organism>
<dbReference type="OMA" id="YPPNAWA"/>
<dbReference type="Proteomes" id="UP000030669">
    <property type="component" value="Unassembled WGS sequence"/>
</dbReference>
<dbReference type="GeneID" id="19299994"/>
<reference evidence="2 3" key="1">
    <citation type="journal article" date="2012" name="Science">
        <title>The Paleozoic origin of enzymatic lignin decomposition reconstructed from 31 fungal genomes.</title>
        <authorList>
            <person name="Floudas D."/>
            <person name="Binder M."/>
            <person name="Riley R."/>
            <person name="Barry K."/>
            <person name="Blanchette R.A."/>
            <person name="Henrissat B."/>
            <person name="Martinez A.T."/>
            <person name="Otillar R."/>
            <person name="Spatafora J.W."/>
            <person name="Yadav J.S."/>
            <person name="Aerts A."/>
            <person name="Benoit I."/>
            <person name="Boyd A."/>
            <person name="Carlson A."/>
            <person name="Copeland A."/>
            <person name="Coutinho P.M."/>
            <person name="de Vries R.P."/>
            <person name="Ferreira P."/>
            <person name="Findley K."/>
            <person name="Foster B."/>
            <person name="Gaskell J."/>
            <person name="Glotzer D."/>
            <person name="Gorecki P."/>
            <person name="Heitman J."/>
            <person name="Hesse C."/>
            <person name="Hori C."/>
            <person name="Igarashi K."/>
            <person name="Jurgens J.A."/>
            <person name="Kallen N."/>
            <person name="Kersten P."/>
            <person name="Kohler A."/>
            <person name="Kuees U."/>
            <person name="Kumar T.K.A."/>
            <person name="Kuo A."/>
            <person name="LaButti K."/>
            <person name="Larrondo L.F."/>
            <person name="Lindquist E."/>
            <person name="Ling A."/>
            <person name="Lombard V."/>
            <person name="Lucas S."/>
            <person name="Lundell T."/>
            <person name="Martin R."/>
            <person name="McLaughlin D.J."/>
            <person name="Morgenstern I."/>
            <person name="Morin E."/>
            <person name="Murat C."/>
            <person name="Nagy L.G."/>
            <person name="Nolan M."/>
            <person name="Ohm R.A."/>
            <person name="Patyshakuliyeva A."/>
            <person name="Rokas A."/>
            <person name="Ruiz-Duenas F.J."/>
            <person name="Sabat G."/>
            <person name="Salamov A."/>
            <person name="Samejima M."/>
            <person name="Schmutz J."/>
            <person name="Slot J.C."/>
            <person name="St John F."/>
            <person name="Stenlid J."/>
            <person name="Sun H."/>
            <person name="Sun S."/>
            <person name="Syed K."/>
            <person name="Tsang A."/>
            <person name="Wiebenga A."/>
            <person name="Young D."/>
            <person name="Pisabarro A."/>
            <person name="Eastwood D.C."/>
            <person name="Martin F."/>
            <person name="Cullen D."/>
            <person name="Grigoriev I.V."/>
            <person name="Hibbett D.S."/>
        </authorList>
    </citation>
    <scope>NUCLEOTIDE SEQUENCE [LARGE SCALE GENOMIC DNA]</scope>
    <source>
        <strain evidence="2 3">ATCC 11539</strain>
    </source>
</reference>
<dbReference type="SUPFAM" id="SSF81995">
    <property type="entry name" value="beta-sandwich domain of Sec23/24"/>
    <property type="match status" value="1"/>
</dbReference>
<gene>
    <name evidence="2" type="ORF">GLOTRDRAFT_115159</name>
</gene>
<dbReference type="InterPro" id="IPR006594">
    <property type="entry name" value="LisH"/>
</dbReference>
<feature type="region of interest" description="Disordered" evidence="1">
    <location>
        <begin position="1"/>
        <end position="94"/>
    </location>
</feature>
<dbReference type="eggNOG" id="ENOG502R8QG">
    <property type="taxonomic scope" value="Eukaryota"/>
</dbReference>
<feature type="compositionally biased region" description="Low complexity" evidence="1">
    <location>
        <begin position="44"/>
        <end position="72"/>
    </location>
</feature>
<proteinExistence type="predicted"/>
<dbReference type="KEGG" id="gtr:GLOTRDRAFT_115159"/>
<feature type="region of interest" description="Disordered" evidence="1">
    <location>
        <begin position="386"/>
        <end position="417"/>
    </location>
</feature>
<feature type="region of interest" description="Disordered" evidence="1">
    <location>
        <begin position="144"/>
        <end position="179"/>
    </location>
</feature>
<feature type="region of interest" description="Disordered" evidence="1">
    <location>
        <begin position="265"/>
        <end position="287"/>
    </location>
</feature>
<feature type="compositionally biased region" description="Polar residues" evidence="1">
    <location>
        <begin position="16"/>
        <end position="42"/>
    </location>
</feature>
<dbReference type="HOGENOM" id="CLU_032498_1_0_1"/>
<accession>S7QCI1</accession>
<feature type="compositionally biased region" description="Polar residues" evidence="1">
    <location>
        <begin position="395"/>
        <end position="408"/>
    </location>
</feature>
<feature type="compositionally biased region" description="Polar residues" evidence="1">
    <location>
        <begin position="273"/>
        <end position="284"/>
    </location>
</feature>
<sequence length="449" mass="50261">MSQGPPPSDAGPSRAGTPQVNPQATSGNSQTYSFSQFQTNSPWPYYQPGQPHQQQYPPTLQQIPHPQQVQQPAPAPDVKPKSPSPPPPPKFNREWDAIIKSFLERAGLKQTLRAFEKDMVVLNPDFEEKEIPSALAQLHQELTRLQSESHDDSKPTKRPLEEKKLDYIHPSNRHEPRTPTSINKEIAVFLARNRARNDASNRREFLKSLSEKRRRLLGDGPHTHDQLEQVASCARTDAKTIDRDLQMKYDIAKNEEGPLRKTIKTEEAASNGELRQTTGTNSHAVDQLTPERYPGLDERIKNIETHLSVRYVPAIPHSFLDRIRFLEDHIIRLEKEYPPWAALHFNQPHRGVSRSPIGSIVHGRVIIHQNVVAPTTSAHTDYRAFTPDKEGRDASASSFVRSGGQPISCSGEGEGESLCDSSLLKAVMEKLEVQKAKDDLARGGEGSGT</sequence>
<protein>
    <submittedName>
        <fullName evidence="2">Uncharacterized protein</fullName>
    </submittedName>
</protein>
<dbReference type="PROSITE" id="PS50896">
    <property type="entry name" value="LISH"/>
    <property type="match status" value="1"/>
</dbReference>
<dbReference type="STRING" id="670483.S7QCI1"/>
<feature type="compositionally biased region" description="Basic and acidic residues" evidence="1">
    <location>
        <begin position="147"/>
        <end position="177"/>
    </location>
</feature>
<keyword evidence="3" id="KW-1185">Reference proteome</keyword>